<keyword evidence="2" id="KW-1185">Reference proteome</keyword>
<dbReference type="EMBL" id="SRPW01004827">
    <property type="protein sequence ID" value="KAG5980062.1"/>
    <property type="molecule type" value="Genomic_DNA"/>
</dbReference>
<dbReference type="AlphaFoldDB" id="A0A9P7N216"/>
<proteinExistence type="predicted"/>
<name>A0A9P7N216_9HYPO</name>
<gene>
    <name evidence="1" type="ORF">E4U43_006788</name>
</gene>
<organism evidence="1 2">
    <name type="scientific">Claviceps pusilla</name>
    <dbReference type="NCBI Taxonomy" id="123648"/>
    <lineage>
        <taxon>Eukaryota</taxon>
        <taxon>Fungi</taxon>
        <taxon>Dikarya</taxon>
        <taxon>Ascomycota</taxon>
        <taxon>Pezizomycotina</taxon>
        <taxon>Sordariomycetes</taxon>
        <taxon>Hypocreomycetidae</taxon>
        <taxon>Hypocreales</taxon>
        <taxon>Clavicipitaceae</taxon>
        <taxon>Claviceps</taxon>
    </lineage>
</organism>
<accession>A0A9P7N216</accession>
<evidence type="ECO:0000313" key="2">
    <source>
        <dbReference type="Proteomes" id="UP000748025"/>
    </source>
</evidence>
<evidence type="ECO:0000313" key="1">
    <source>
        <dbReference type="EMBL" id="KAG5980062.1"/>
    </source>
</evidence>
<reference evidence="1" key="1">
    <citation type="journal article" date="2020" name="bioRxiv">
        <title>Whole genome comparisons of ergot fungi reveals the divergence and evolution of species within the genus Claviceps are the result of varying mechanisms driving genome evolution and host range expansion.</title>
        <authorList>
            <person name="Wyka S.A."/>
            <person name="Mondo S.J."/>
            <person name="Liu M."/>
            <person name="Dettman J."/>
            <person name="Nalam V."/>
            <person name="Broders K.D."/>
        </authorList>
    </citation>
    <scope>NUCLEOTIDE SEQUENCE</scope>
    <source>
        <strain evidence="1">CCC 602</strain>
    </source>
</reference>
<comment type="caution">
    <text evidence="1">The sequence shown here is derived from an EMBL/GenBank/DDBJ whole genome shotgun (WGS) entry which is preliminary data.</text>
</comment>
<protein>
    <submittedName>
        <fullName evidence="1">Uncharacterized protein</fullName>
    </submittedName>
</protein>
<sequence length="97" mass="10537">MRFGESTPMKSLVKNFMLGIVIAFQPTVVSHEREASSKAQRSEKIAAEGGSILKDLSIESLGLTISANVLMPRIGKERFTQREVIDLSDLVNSCLGG</sequence>
<dbReference type="Proteomes" id="UP000748025">
    <property type="component" value="Unassembled WGS sequence"/>
</dbReference>